<feature type="compositionally biased region" description="Low complexity" evidence="1">
    <location>
        <begin position="234"/>
        <end position="250"/>
    </location>
</feature>
<feature type="compositionally biased region" description="Low complexity" evidence="1">
    <location>
        <begin position="167"/>
        <end position="178"/>
    </location>
</feature>
<accession>A0A0F8VMG2</accession>
<comment type="caution">
    <text evidence="2">The sequence shown here is derived from an EMBL/GenBank/DDBJ whole genome shotgun (WGS) entry which is preliminary data.</text>
</comment>
<evidence type="ECO:0000313" key="3">
    <source>
        <dbReference type="Proteomes" id="UP000034291"/>
    </source>
</evidence>
<dbReference type="Proteomes" id="UP000034291">
    <property type="component" value="Unassembled WGS sequence"/>
</dbReference>
<name>A0A0F8VMG2_9EURO</name>
<reference evidence="2 3" key="1">
    <citation type="submission" date="2015-02" db="EMBL/GenBank/DDBJ databases">
        <title>Draft Genome Sequences of Two Closely-Related Aflatoxigenic Aspergillus Species Obtained from the Cote d'Ivoire.</title>
        <authorList>
            <person name="Moore G.G."/>
            <person name="Beltz S.B."/>
            <person name="Mack B.M."/>
        </authorList>
    </citation>
    <scope>NUCLEOTIDE SEQUENCE [LARGE SCALE GENOMIC DNA]</scope>
    <source>
        <strain evidence="2 3">SRRC1468</strain>
    </source>
</reference>
<keyword evidence="3" id="KW-1185">Reference proteome</keyword>
<feature type="compositionally biased region" description="Polar residues" evidence="1">
    <location>
        <begin position="187"/>
        <end position="198"/>
    </location>
</feature>
<sequence>MPIPTRSGSLRLREPRKQPTPVGRSIANTPVSTPTRATDDTTQNTENPSGRNRSLLPVHDGRSTATTTTTQLPQRASTIVQNPLSKQPQEQPPVQTSTALPTRRQSLMRLTQLKTPSSMKPSPVSTTVKRTAIPRGPPSPLKKDDVSKKNDMPPPLRPTRSASLRQPASSSAGTPTAAKGHARHRSQVATVTPASSQGVRKAEPPQLTPTPTTPRLRTQFSTYQQHYSPKKTTAKPPTPVPAASGSSDVASSLLPSSWPEIAALQTELLQLSLLHESSLRQNTAWETGAEAQLRSKYDLVAADYRGILGAENESQRKVNGQALQYWLKNAHERNGQQGFAEQIQLLSRVAQEVYDLSDGLGGRYTVVVLEFENWFQRVEELRNARLLQVGGLGPVVFIDPLDHAWKEEVNTLIMKLELASRQLQSLDILGYREEELLGSSALLRTAKGLDEMTRLMVEELNAIRKIEFDTVKSEEMWVSQLAQQLTAPRQRQQQDEKVPRTGMWRRPLLKS</sequence>
<dbReference type="STRING" id="308745.A0A0F8VMG2"/>
<organism evidence="2 3">
    <name type="scientific">Aspergillus rambellii</name>
    <dbReference type="NCBI Taxonomy" id="308745"/>
    <lineage>
        <taxon>Eukaryota</taxon>
        <taxon>Fungi</taxon>
        <taxon>Dikarya</taxon>
        <taxon>Ascomycota</taxon>
        <taxon>Pezizomycotina</taxon>
        <taxon>Eurotiomycetes</taxon>
        <taxon>Eurotiomycetidae</taxon>
        <taxon>Eurotiales</taxon>
        <taxon>Aspergillaceae</taxon>
        <taxon>Aspergillus</taxon>
        <taxon>Aspergillus subgen. Nidulantes</taxon>
    </lineage>
</organism>
<feature type="compositionally biased region" description="Polar residues" evidence="1">
    <location>
        <begin position="26"/>
        <end position="52"/>
    </location>
</feature>
<feature type="compositionally biased region" description="Polar residues" evidence="1">
    <location>
        <begin position="71"/>
        <end position="129"/>
    </location>
</feature>
<evidence type="ECO:0000256" key="1">
    <source>
        <dbReference type="SAM" id="MobiDB-lite"/>
    </source>
</evidence>
<feature type="compositionally biased region" description="Basic and acidic residues" evidence="1">
    <location>
        <begin position="141"/>
        <end position="151"/>
    </location>
</feature>
<dbReference type="AlphaFoldDB" id="A0A0F8VMG2"/>
<protein>
    <submittedName>
        <fullName evidence="2">Uncharacterized protein</fullName>
    </submittedName>
</protein>
<gene>
    <name evidence="2" type="ORF">ARAM_003627</name>
</gene>
<proteinExistence type="predicted"/>
<feature type="region of interest" description="Disordered" evidence="1">
    <location>
        <begin position="488"/>
        <end position="511"/>
    </location>
</feature>
<dbReference type="EMBL" id="JZBS01001049">
    <property type="protein sequence ID" value="KKK24291.1"/>
    <property type="molecule type" value="Genomic_DNA"/>
</dbReference>
<dbReference type="OrthoDB" id="432544at2759"/>
<evidence type="ECO:0000313" key="2">
    <source>
        <dbReference type="EMBL" id="KKK24291.1"/>
    </source>
</evidence>
<feature type="region of interest" description="Disordered" evidence="1">
    <location>
        <begin position="1"/>
        <end position="250"/>
    </location>
</feature>